<dbReference type="PIRSF" id="PIRSF038992">
    <property type="entry name" value="Aldolase_Ia"/>
    <property type="match status" value="1"/>
</dbReference>
<gene>
    <name evidence="2" type="ORF">GJ700_20495</name>
</gene>
<dbReference type="SMART" id="SM01133">
    <property type="entry name" value="DeoC"/>
    <property type="match status" value="1"/>
</dbReference>
<dbReference type="Gene3D" id="3.20.20.70">
    <property type="entry name" value="Aldolase class I"/>
    <property type="match status" value="1"/>
</dbReference>
<reference evidence="2 3" key="1">
    <citation type="submission" date="2019-11" db="EMBL/GenBank/DDBJ databases">
        <title>Novel species isolated from a subtropical stream in China.</title>
        <authorList>
            <person name="Lu H."/>
        </authorList>
    </citation>
    <scope>NUCLEOTIDE SEQUENCE [LARGE SCALE GENOMIC DNA]</scope>
    <source>
        <strain evidence="2 3">FT92W</strain>
    </source>
</reference>
<evidence type="ECO:0000313" key="3">
    <source>
        <dbReference type="Proteomes" id="UP000446768"/>
    </source>
</evidence>
<dbReference type="Pfam" id="PF01791">
    <property type="entry name" value="DeoC"/>
    <property type="match status" value="1"/>
</dbReference>
<keyword evidence="3" id="KW-1185">Reference proteome</keyword>
<dbReference type="InterPro" id="IPR041720">
    <property type="entry name" value="FbaB-like"/>
</dbReference>
<organism evidence="2 3">
    <name type="scientific">Pseudoduganella rivuli</name>
    <dbReference type="NCBI Taxonomy" id="2666085"/>
    <lineage>
        <taxon>Bacteria</taxon>
        <taxon>Pseudomonadati</taxon>
        <taxon>Pseudomonadota</taxon>
        <taxon>Betaproteobacteria</taxon>
        <taxon>Burkholderiales</taxon>
        <taxon>Oxalobacteraceae</taxon>
        <taxon>Telluria group</taxon>
        <taxon>Pseudoduganella</taxon>
    </lineage>
</organism>
<dbReference type="PANTHER" id="PTHR47916:SF1">
    <property type="entry name" value="3-HYDROXY-5-PHOSPHONOOXYPENTANE-2,4-DIONE THIOLASE"/>
    <property type="match status" value="1"/>
</dbReference>
<protein>
    <submittedName>
        <fullName evidence="2">Aldolase</fullName>
    </submittedName>
</protein>
<dbReference type="Proteomes" id="UP000446768">
    <property type="component" value="Unassembled WGS sequence"/>
</dbReference>
<dbReference type="GO" id="GO:0004332">
    <property type="term" value="F:fructose-bisphosphate aldolase activity"/>
    <property type="evidence" value="ECO:0007669"/>
    <property type="project" value="InterPro"/>
</dbReference>
<dbReference type="InterPro" id="IPR002915">
    <property type="entry name" value="DeoC/FbaB/LacD_aldolase"/>
</dbReference>
<proteinExistence type="predicted"/>
<sequence length="263" mass="28634">MTAFARKRRWAHFQDGGEGRCLVVPIDHGLTMGPIDGLHSPHQIKSWLSPDLVTGVVLHKGMAEHLKCVSGCGMMIHLNGALNLDESPDCKVMFTSVEAAVRLGADGVSIQANFTPATAAYNLHLIGSVVDEAHRYGLPVLVMVYDKTGEHNSLNNLRHFMRAAVELGADALKVAAPANLERIPELLDGIQAHTPVLFAGGALDDETRLLDLADASVRYDAAGICAGRNVFQHPDPRKILRKTLDILRRRMPDFDGKQQIRAA</sequence>
<name>A0A7X2IQU2_9BURK</name>
<dbReference type="PANTHER" id="PTHR47916">
    <property type="entry name" value="FRUCTOSE-BISPHOSPHATE ALDOLASE CLASS 1"/>
    <property type="match status" value="1"/>
</dbReference>
<comment type="caution">
    <text evidence="2">The sequence shown here is derived from an EMBL/GenBank/DDBJ whole genome shotgun (WGS) entry which is preliminary data.</text>
</comment>
<evidence type="ECO:0000313" key="2">
    <source>
        <dbReference type="EMBL" id="MRV74092.1"/>
    </source>
</evidence>
<feature type="active site" description="Proton donor" evidence="1">
    <location>
        <position position="145"/>
    </location>
</feature>
<evidence type="ECO:0000256" key="1">
    <source>
        <dbReference type="PIRSR" id="PIRSR038992-1"/>
    </source>
</evidence>
<dbReference type="EMBL" id="WKJJ01000013">
    <property type="protein sequence ID" value="MRV74092.1"/>
    <property type="molecule type" value="Genomic_DNA"/>
</dbReference>
<dbReference type="InterPro" id="IPR013785">
    <property type="entry name" value="Aldolase_TIM"/>
</dbReference>
<dbReference type="InterPro" id="IPR050456">
    <property type="entry name" value="DeoC/FbaB_aldolase"/>
</dbReference>
<dbReference type="AlphaFoldDB" id="A0A7X2IQU2"/>
<dbReference type="SUPFAM" id="SSF51569">
    <property type="entry name" value="Aldolase"/>
    <property type="match status" value="1"/>
</dbReference>
<accession>A0A7X2IQU2</accession>
<dbReference type="RefSeq" id="WP_154377346.1">
    <property type="nucleotide sequence ID" value="NZ_WKJJ01000013.1"/>
</dbReference>
<feature type="active site" description="Schiff-base intermediate with dihydroxyacetone-P" evidence="1">
    <location>
        <position position="173"/>
    </location>
</feature>